<dbReference type="InterPro" id="IPR044665">
    <property type="entry name" value="E_coli_cyclophilin_A-like"/>
</dbReference>
<protein>
    <recommendedName>
        <fullName evidence="1">peptidylprolyl isomerase</fullName>
        <ecNumber evidence="1">5.2.1.8</ecNumber>
    </recommendedName>
</protein>
<reference evidence="6" key="1">
    <citation type="journal article" date="2019" name="Int. J. Syst. Evol. Microbiol.">
        <title>The Global Catalogue of Microorganisms (GCM) 10K type strain sequencing project: providing services to taxonomists for standard genome sequencing and annotation.</title>
        <authorList>
            <consortium name="The Broad Institute Genomics Platform"/>
            <consortium name="The Broad Institute Genome Sequencing Center for Infectious Disease"/>
            <person name="Wu L."/>
            <person name="Ma J."/>
        </authorList>
    </citation>
    <scope>NUCLEOTIDE SEQUENCE [LARGE SCALE GENOMIC DNA]</scope>
    <source>
        <strain evidence="6">CCUG 61485</strain>
    </source>
</reference>
<dbReference type="Gene3D" id="2.40.100.10">
    <property type="entry name" value="Cyclophilin-like"/>
    <property type="match status" value="1"/>
</dbReference>
<dbReference type="InterPro" id="IPR029000">
    <property type="entry name" value="Cyclophilin-like_dom_sf"/>
</dbReference>
<dbReference type="Pfam" id="PF00160">
    <property type="entry name" value="Pro_isomerase"/>
    <property type="match status" value="1"/>
</dbReference>
<dbReference type="SUPFAM" id="SSF50891">
    <property type="entry name" value="Cyclophilin-like"/>
    <property type="match status" value="1"/>
</dbReference>
<keyword evidence="2" id="KW-0697">Rotamase</keyword>
<dbReference type="InterPro" id="IPR002130">
    <property type="entry name" value="Cyclophilin-type_PPIase_dom"/>
</dbReference>
<dbReference type="Proteomes" id="UP001597201">
    <property type="component" value="Unassembled WGS sequence"/>
</dbReference>
<organism evidence="5 6">
    <name type="scientific">Namhaeicola litoreus</name>
    <dbReference type="NCBI Taxonomy" id="1052145"/>
    <lineage>
        <taxon>Bacteria</taxon>
        <taxon>Pseudomonadati</taxon>
        <taxon>Bacteroidota</taxon>
        <taxon>Flavobacteriia</taxon>
        <taxon>Flavobacteriales</taxon>
        <taxon>Flavobacteriaceae</taxon>
        <taxon>Namhaeicola</taxon>
    </lineage>
</organism>
<proteinExistence type="predicted"/>
<evidence type="ECO:0000313" key="6">
    <source>
        <dbReference type="Proteomes" id="UP001597201"/>
    </source>
</evidence>
<name>A0ABW3XZZ8_9FLAO</name>
<evidence type="ECO:0000259" key="4">
    <source>
        <dbReference type="PROSITE" id="PS50072"/>
    </source>
</evidence>
<dbReference type="RefSeq" id="WP_377177059.1">
    <property type="nucleotide sequence ID" value="NZ_JBHTMY010000002.1"/>
</dbReference>
<sequence>MKEKFQTFEGRAEEQSVTVILCTSLGDIELVVYPQKAPLSAGDFLDYVDRGLYQGAAFYRVIRPDNDAGSPVIEAIQGGLLTESPPTEFIAHESTKQTGIKHLDGTLSLARREVGTATAAAFFIIIGDQPSMDFGGSRNADMQGFAAFGRVVKGMEVVRAIQQIRDTSNEGPFVKGQKLSNPVAIESVKRKTNS</sequence>
<dbReference type="EC" id="5.2.1.8" evidence="1"/>
<dbReference type="GO" id="GO:0003755">
    <property type="term" value="F:peptidyl-prolyl cis-trans isomerase activity"/>
    <property type="evidence" value="ECO:0007669"/>
    <property type="project" value="UniProtKB-EC"/>
</dbReference>
<evidence type="ECO:0000256" key="3">
    <source>
        <dbReference type="ARBA" id="ARBA00023235"/>
    </source>
</evidence>
<dbReference type="EMBL" id="JBHTMY010000002">
    <property type="protein sequence ID" value="MFD1315137.1"/>
    <property type="molecule type" value="Genomic_DNA"/>
</dbReference>
<evidence type="ECO:0000256" key="1">
    <source>
        <dbReference type="ARBA" id="ARBA00013194"/>
    </source>
</evidence>
<comment type="caution">
    <text evidence="5">The sequence shown here is derived from an EMBL/GenBank/DDBJ whole genome shotgun (WGS) entry which is preliminary data.</text>
</comment>
<keyword evidence="6" id="KW-1185">Reference proteome</keyword>
<dbReference type="PROSITE" id="PS50072">
    <property type="entry name" value="CSA_PPIASE_2"/>
    <property type="match status" value="1"/>
</dbReference>
<feature type="domain" description="PPIase cyclophilin-type" evidence="4">
    <location>
        <begin position="23"/>
        <end position="190"/>
    </location>
</feature>
<keyword evidence="3 5" id="KW-0413">Isomerase</keyword>
<evidence type="ECO:0000256" key="2">
    <source>
        <dbReference type="ARBA" id="ARBA00023110"/>
    </source>
</evidence>
<evidence type="ECO:0000313" key="5">
    <source>
        <dbReference type="EMBL" id="MFD1315137.1"/>
    </source>
</evidence>
<accession>A0ABW3XZZ8</accession>
<dbReference type="PANTHER" id="PTHR43246">
    <property type="entry name" value="PEPTIDYL-PROLYL CIS-TRANS ISOMERASE CYP38, CHLOROPLASTIC"/>
    <property type="match status" value="1"/>
</dbReference>
<gene>
    <name evidence="5" type="ORF">ACFQ39_05870</name>
</gene>